<evidence type="ECO:0000313" key="3">
    <source>
        <dbReference type="EMBL" id="AAL16145.1"/>
    </source>
</evidence>
<dbReference type="EMBL" id="AY132001">
    <property type="protein sequence ID" value="AAM91034.1"/>
    <property type="molecule type" value="mRNA"/>
</dbReference>
<reference evidence="9" key="1">
    <citation type="journal article" date="2000" name="DNA Res.">
        <title>Structural analysis of Arabidopsis thaliana chromosome 5. X. Sequence features of the regions of 3,076,755 bp covered by sixty P1 and TAC clones.</title>
        <authorList>
            <person name="Sato S."/>
            <person name="Nakamura Y."/>
            <person name="Kaneko T."/>
            <person name="Katoh T."/>
            <person name="Asamizu E."/>
            <person name="Kotani H."/>
            <person name="Tabata S."/>
        </authorList>
    </citation>
    <scope>NUCLEOTIDE SEQUENCE [LARGE SCALE GENOMIC DNA]</scope>
</reference>
<reference evidence="8 10" key="2">
    <citation type="journal article" date="2000" name="Nature">
        <title>Sequence and analysis of chromosome 5 of the plant Arabidopsis thaliana.</title>
        <authorList>
            <consortium name="Kazusa DNA Research Institute"/>
            <consortium name="Cold Spring Harbor and Washington University in St Louis Sequencing Consortium"/>
            <consortium name="European Union Arabidopsis Genome Sequencing Consortium"/>
            <person name="Tabata S."/>
            <person name="Kaneko T."/>
            <person name="Nakamura Y."/>
            <person name="Kotani H."/>
            <person name="Kato T."/>
            <person name="Asamizu E."/>
            <person name="Miyajima N."/>
            <person name="Sasamoto S."/>
            <person name="Kimura T."/>
            <person name="Hosouchi T."/>
            <person name="Kawashima K."/>
            <person name="Kohara M."/>
            <person name="Matsumoto M."/>
            <person name="Matsuno A."/>
            <person name="Muraki A."/>
            <person name="Nakayama S."/>
            <person name="Nakazaki N."/>
            <person name="Naruo K."/>
            <person name="Okumura S."/>
            <person name="Shinpo S."/>
            <person name="Takeuchi C."/>
            <person name="Wada T."/>
            <person name="Watanabe A."/>
            <person name="Yamada M."/>
            <person name="Yasuda M."/>
            <person name="Sato S."/>
            <person name="de la Bastide M."/>
            <person name="Huang E."/>
            <person name="Spiegel L."/>
            <person name="Gnoj L."/>
            <person name="O'Shaughnessy A."/>
            <person name="Preston R."/>
            <person name="Habermann K."/>
            <person name="Murray J."/>
            <person name="Johnson D."/>
            <person name="Rohlfing T."/>
            <person name="Nelson J."/>
            <person name="Stoneking T."/>
            <person name="Pepin K."/>
            <person name="Spieth J."/>
            <person name="Sekhon M."/>
            <person name="Armstrong J."/>
            <person name="Becker M."/>
            <person name="Belter E."/>
            <person name="Cordum H."/>
            <person name="Cordes M."/>
            <person name="Courtney L."/>
            <person name="Courtney W."/>
            <person name="Dante M."/>
            <person name="Du H."/>
            <person name="Edwards J."/>
            <person name="Fryman J."/>
            <person name="Haakensen B."/>
            <person name="Lamar E."/>
            <person name="Latreille P."/>
            <person name="Leonard S."/>
            <person name="Meyer R."/>
            <person name="Mulvaney E."/>
            <person name="Ozersky P."/>
            <person name="Riley A."/>
            <person name="Strowmatt C."/>
            <person name="Wagner-McPherson C."/>
            <person name="Wollam A."/>
            <person name="Yoakum M."/>
            <person name="Bell M."/>
            <person name="Dedhia N."/>
            <person name="Parnell L."/>
            <person name="Shah R."/>
            <person name="Rodriguez M."/>
            <person name="See L.H."/>
            <person name="Vil D."/>
            <person name="Baker J."/>
            <person name="Kirchoff K."/>
            <person name="Toth K."/>
            <person name="King L."/>
            <person name="Bahret A."/>
            <person name="Miller B."/>
            <person name="Marra M."/>
            <person name="Martienssen R."/>
            <person name="McCombie W.R."/>
            <person name="Wilson R.K."/>
            <person name="Murphy G."/>
            <person name="Bancroft I."/>
            <person name="Volckaert G."/>
            <person name="Wambutt R."/>
            <person name="Dusterhoft A."/>
            <person name="Stiekema W."/>
            <person name="Pohl T."/>
            <person name="Entian K.D."/>
            <person name="Terryn N."/>
            <person name="Hartley N."/>
            <person name="Bent E."/>
            <person name="Johnson S."/>
            <person name="Langham S.A."/>
            <person name="McCullagh B."/>
            <person name="Robben J."/>
            <person name="Grymonprez B."/>
            <person name="Zimmermann W."/>
            <person name="Ramsperger U."/>
            <person name="Wedler H."/>
            <person name="Balke K."/>
            <person name="Wedler E."/>
            <person name="Peters S."/>
            <person name="van Staveren M."/>
            <person name="Dirkse W."/>
            <person name="Mooijman P."/>
            <person name="Lankhorst R.K."/>
            <person name="Weitzenegger T."/>
            <person name="Bothe G."/>
            <person name="Rose M."/>
            <person name="Hauf J."/>
            <person name="Berneiser S."/>
            <person name="Hempel S."/>
            <person name="Feldpausch M."/>
            <person name="Lamberth S."/>
            <person name="Villarroel R."/>
            <person name="Gielen J."/>
            <person name="Ardiles W."/>
            <person name="Bents O."/>
            <person name="Lemcke K."/>
            <person name="Kolesov G."/>
            <person name="Mayer K."/>
            <person name="Rudd S."/>
            <person name="Schoof H."/>
            <person name="Schueller C."/>
            <person name="Zaccaria P."/>
            <person name="Mewes H.W."/>
            <person name="Bevan M."/>
            <person name="Fransz P."/>
        </authorList>
    </citation>
    <scope>NUCLEOTIDE SEQUENCE [LARGE SCALE GENOMIC DNA]</scope>
    <source>
        <strain evidence="10">cv. Columbia</strain>
    </source>
</reference>
<evidence type="ECO:0000313" key="7">
    <source>
        <dbReference type="EMBL" id="AAN41355.1"/>
    </source>
</evidence>
<reference evidence="7" key="5">
    <citation type="submission" date="2002-10" db="EMBL/GenBank/DDBJ databases">
        <title>Arabidopsis Open Reading Frame (ORF) Clones.</title>
        <authorList>
            <person name="Yamada K."/>
            <person name="Chan M.M."/>
            <person name="Chang C.H."/>
            <person name="Dale J.M."/>
            <person name="Hsuan V.W."/>
            <person name="Lee J.M."/>
            <person name="Quach H.L."/>
            <person name="Tang C.C."/>
            <person name="Toriumi M."/>
            <person name="Wallender E.K."/>
            <person name="Wong C."/>
            <person name="Wu H.C."/>
            <person name="Yu G."/>
            <person name="Yuan S."/>
            <person name="Chen H."/>
            <person name="Cheuk R."/>
            <person name="Jones T."/>
            <person name="Kim C.J."/>
            <person name="Nguyen M."/>
            <person name="Palm C.J."/>
            <person name="Shinn P."/>
            <person name="Southwick A."/>
            <person name="Tripp M.G."/>
            <person name="Wu T."/>
            <person name="Davis R.W."/>
            <person name="Ecker J.R."/>
            <person name="Theologis A."/>
        </authorList>
    </citation>
    <scope>NUCLEOTIDE SEQUENCE</scope>
</reference>
<proteinExistence type="evidence at transcript level"/>
<name>Q9FGX3_ARATH</name>
<evidence type="ECO:0000313" key="9">
    <source>
        <dbReference type="EMBL" id="BAB09914.1"/>
    </source>
</evidence>
<feature type="region of interest" description="Disordered" evidence="1">
    <location>
        <begin position="1"/>
        <end position="79"/>
    </location>
</feature>
<sequence>MAEEATTLNCPPMEERRRPPNKTHNATNHHEQSTRAKRLLGLPPQEKPVGSITPSPELEKKQVERPEKRRSATPKTHRCAQIKEERRCLKKHGDAPPIYQIWKMVPSIGAAQPLQSSHQSHCLKRRETRRTSFAPCVTTRRIPPTRDEEQARFEHHRSFKGEAEEIRERKGEEGEALSGHR</sequence>
<dbReference type="EMBL" id="BT000955">
    <property type="protein sequence ID" value="AAN41355.1"/>
    <property type="molecule type" value="mRNA"/>
</dbReference>
<dbReference type="EMBL" id="AB023034">
    <property type="protein sequence ID" value="BAB09914.1"/>
    <property type="molecule type" value="Genomic_DNA"/>
</dbReference>
<evidence type="ECO:0000313" key="8">
    <source>
        <dbReference type="EMBL" id="AED95811.1"/>
    </source>
</evidence>
<dbReference type="EMBL" id="AY080622">
    <property type="protein sequence ID" value="AAL85969.1"/>
    <property type="molecule type" value="mRNA"/>
</dbReference>
<dbReference type="KEGG" id="ath:AT5G49440"/>
<evidence type="ECO:0000256" key="1">
    <source>
        <dbReference type="SAM" id="MobiDB-lite"/>
    </source>
</evidence>
<dbReference type="EMBL" id="CP002688">
    <property type="protein sequence ID" value="AED95811.1"/>
    <property type="molecule type" value="Genomic_DNA"/>
</dbReference>
<feature type="compositionally biased region" description="Basic and acidic residues" evidence="1">
    <location>
        <begin position="57"/>
        <end position="70"/>
    </location>
</feature>
<dbReference type="EMBL" id="AF428377">
    <property type="protein sequence ID" value="AAL16145.1"/>
    <property type="molecule type" value="mRNA"/>
</dbReference>
<evidence type="ECO:0000313" key="5">
    <source>
        <dbReference type="EMBL" id="AAL85969.1"/>
    </source>
</evidence>
<gene>
    <name evidence="2 8" type="ordered locus">At5g49440</name>
    <name evidence="8" type="ORF">K7J8.12</name>
    <name evidence="8" type="ORF">K7J8_12</name>
</gene>
<keyword evidence="10" id="KW-1185">Reference proteome</keyword>
<evidence type="ECO:0000313" key="6">
    <source>
        <dbReference type="EMBL" id="AAM91034.1"/>
    </source>
</evidence>
<dbReference type="EMBL" id="AF419601">
    <property type="protein sequence ID" value="AAL31933.1"/>
    <property type="molecule type" value="mRNA"/>
</dbReference>
<reference evidence="10" key="9">
    <citation type="journal article" date="2017" name="Plant J.">
        <title>Araport11: a complete reannotation of the Arabidopsis thaliana reference genome.</title>
        <authorList>
            <person name="Cheng C.Y."/>
            <person name="Krishnakumar V."/>
            <person name="Chan A.P."/>
            <person name="Thibaud-Nissen F."/>
            <person name="Schobel S."/>
            <person name="Town C.D."/>
        </authorList>
    </citation>
    <scope>GENOME REANNOTATION</scope>
    <source>
        <strain evidence="10">cv. Columbia</strain>
    </source>
</reference>
<dbReference type="AlphaFoldDB" id="Q9FGX3"/>
<feature type="region of interest" description="Disordered" evidence="1">
    <location>
        <begin position="134"/>
        <end position="181"/>
    </location>
</feature>
<reference evidence="5" key="6">
    <citation type="submission" date="2003-05" db="EMBL/GenBank/DDBJ databases">
        <title>Arabidopsis Full Length cDNA Clones.</title>
        <authorList>
            <person name="Yamada K."/>
            <person name="Liu S.X."/>
            <person name="Sakano H."/>
            <person name="Pham P.K."/>
            <person name="Banh J."/>
            <person name="Chung M.K."/>
            <person name="Goldsmith A.D."/>
            <person name="Lee J.M."/>
            <person name="Quach H.L."/>
            <person name="Toriumi M."/>
            <person name="Yu G."/>
            <person name="Bowser L."/>
            <person name="Carninci P."/>
            <person name="Chen H."/>
            <person name="Cheuk R."/>
            <person name="Hayashizaki Y."/>
            <person name="Ishida J."/>
            <person name="Jones T."/>
            <person name="Kamiya A."/>
            <person name="Karlin-Neumann G."/>
            <person name="Kawai J."/>
            <person name="Kim C."/>
            <person name="Lam B."/>
            <person name="Lin J."/>
            <person name="Miranda M."/>
            <person name="Narusaka M."/>
            <person name="Nguyen M."/>
            <person name="Palm C.J."/>
            <person name="Sakurai T."/>
            <person name="Satou M."/>
            <person name="Seki M."/>
            <person name="Shinn P."/>
            <person name="Southwick A."/>
            <person name="Shinozaki K."/>
            <person name="Davis R.W."/>
            <person name="Ecker J.R."/>
            <person name="Theologis A."/>
        </authorList>
    </citation>
    <scope>NUCLEOTIDE SEQUENCE</scope>
</reference>
<dbReference type="TAIR" id="AT5G49440"/>
<dbReference type="STRING" id="3702.Q9FGX3"/>
<dbReference type="HOGENOM" id="CLU_1491006_0_0_1"/>
<reference evidence="8" key="8">
    <citation type="submission" date="2016-05" db="EMBL/GenBank/DDBJ databases">
        <authorList>
            <person name="Krishnakumar V."/>
            <person name="Cheng C.-Y."/>
            <person name="Chan A.P."/>
            <person name="Schobel S."/>
            <person name="Kim M."/>
            <person name="Ferlanti E.S."/>
            <person name="Belyaeva I."/>
            <person name="Rosen B.D."/>
            <person name="Micklem G."/>
            <person name="Miller J.R."/>
            <person name="Vaughn M."/>
            <person name="Town C.D."/>
        </authorList>
    </citation>
    <scope>NUCLEOTIDE SEQUENCE</scope>
</reference>
<protein>
    <submittedName>
        <fullName evidence="3">AT5g49440/K7J8_12</fullName>
    </submittedName>
</protein>
<evidence type="ECO:0000313" key="2">
    <source>
        <dbReference type="Araport" id="AT5G49440"/>
    </source>
</evidence>
<dbReference type="Araport" id="AT5G49440"/>
<feature type="compositionally biased region" description="Basic and acidic residues" evidence="1">
    <location>
        <begin position="159"/>
        <end position="173"/>
    </location>
</feature>
<evidence type="ECO:0000313" key="4">
    <source>
        <dbReference type="EMBL" id="AAL31933.1"/>
    </source>
</evidence>
<reference evidence="8" key="7">
    <citation type="submission" date="2011-02" db="EMBL/GenBank/DDBJ databases">
        <authorList>
            <consortium name="TAIR"/>
            <person name="Swarbreck D."/>
            <person name="Lamesch P."/>
            <person name="Wilks C."/>
            <person name="Huala E."/>
        </authorList>
    </citation>
    <scope>NUCLEOTIDE SEQUENCE</scope>
</reference>
<dbReference type="GeneID" id="835004"/>
<dbReference type="Proteomes" id="UP000006548">
    <property type="component" value="Chromosome 5"/>
</dbReference>
<reference evidence="6" key="4">
    <citation type="submission" date="2002-06" db="EMBL/GenBank/DDBJ databases">
        <title>Arabidopsis ORF clones.</title>
        <authorList>
            <person name="Kim C.J."/>
            <person name="Chen H."/>
            <person name="Cheuk R."/>
            <person name="Shinn P."/>
            <person name="Banh J."/>
            <person name="Bowser L."/>
            <person name="Carninci P."/>
            <person name="Chang E."/>
            <person name="Dale J.M."/>
            <person name="Goldsmith A.D."/>
            <person name="Hayashizaki Y."/>
            <person name="Ishida J."/>
            <person name="Jones T."/>
            <person name="Kamiya A."/>
            <person name="Karlin-Neumann G."/>
            <person name="Kawai J."/>
            <person name="Lam B."/>
            <person name="Lee J.M."/>
            <person name="Lin J."/>
            <person name="Miranda M."/>
            <person name="Narusaka M."/>
            <person name="Nguyen M."/>
            <person name="Onodera C.S."/>
            <person name="Palm C.J."/>
            <person name="Quach H.L."/>
            <person name="Sakurai T."/>
            <person name="Satou M."/>
            <person name="Seki M."/>
            <person name="Southwick A."/>
            <person name="Tang C.C."/>
            <person name="Toriumi M."/>
            <person name="Wu H.C."/>
            <person name="Yamada K."/>
            <person name="Yamamura Y."/>
            <person name="Yu G."/>
            <person name="Yu S."/>
            <person name="Shinozaki K."/>
            <person name="Davis R.W."/>
            <person name="Theologis A."/>
            <person name="Ecker J.R."/>
        </authorList>
    </citation>
    <scope>NUCLEOTIDE SEQUENCE</scope>
</reference>
<feature type="compositionally biased region" description="Basic and acidic residues" evidence="1">
    <location>
        <begin position="144"/>
        <end position="153"/>
    </location>
</feature>
<evidence type="ECO:0000313" key="10">
    <source>
        <dbReference type="Proteomes" id="UP000006548"/>
    </source>
</evidence>
<dbReference type="PaxDb" id="3702-AT5G49440.1"/>
<accession>Q9FGX3</accession>
<organism evidence="9">
    <name type="scientific">Arabidopsis thaliana</name>
    <name type="common">Mouse-ear cress</name>
    <dbReference type="NCBI Taxonomy" id="3702"/>
    <lineage>
        <taxon>Eukaryota</taxon>
        <taxon>Viridiplantae</taxon>
        <taxon>Streptophyta</taxon>
        <taxon>Embryophyta</taxon>
        <taxon>Tracheophyta</taxon>
        <taxon>Spermatophyta</taxon>
        <taxon>Magnoliopsida</taxon>
        <taxon>eudicotyledons</taxon>
        <taxon>Gunneridae</taxon>
        <taxon>Pentapetalae</taxon>
        <taxon>rosids</taxon>
        <taxon>malvids</taxon>
        <taxon>Brassicales</taxon>
        <taxon>Brassicaceae</taxon>
        <taxon>Camelineae</taxon>
        <taxon>Arabidopsis</taxon>
    </lineage>
</organism>
<reference evidence="4" key="3">
    <citation type="submission" date="2001-09" db="EMBL/GenBank/DDBJ databases">
        <title>Arabidopsis cDNA clones.</title>
        <authorList>
            <person name="Cheuk R."/>
            <person name="Chen H."/>
            <person name="Kim C.J."/>
            <person name="Koesema E."/>
            <person name="Meyers M.C."/>
            <person name="Banh J."/>
            <person name="Bowser L."/>
            <person name="Carninci P."/>
            <person name="Dale J.M."/>
            <person name="Goldsmith A.D."/>
            <person name="Hayashizaki Y."/>
            <person name="Ishida J."/>
            <person name="Jiang P.X."/>
            <person name="Jones T."/>
            <person name="Kamiya A."/>
            <person name="Karlin-Neumann G."/>
            <person name="Kawai J."/>
            <person name="Lam B."/>
            <person name="Lee J.M."/>
            <person name="Lin J."/>
            <person name="Liu S.X."/>
            <person name="Miranda M."/>
            <person name="Narusaka M."/>
            <person name="Nguyen M."/>
            <person name="Onodera C.S."/>
            <person name="Palm C.J."/>
            <person name="Pham P.K."/>
            <person name="Quach H.L."/>
            <person name="Sakurai T."/>
            <person name="Satou M."/>
            <person name="Seki M."/>
            <person name="Southwick A."/>
            <person name="Tang C.C."/>
            <person name="Toriumi M."/>
            <person name="Yamada K."/>
            <person name="Yamamura Y."/>
            <person name="Yu G."/>
            <person name="Yu S."/>
            <person name="Shinozaki K."/>
            <person name="Davis R.W."/>
            <person name="Theologis A."/>
            <person name="Ecker J.R."/>
        </authorList>
    </citation>
    <scope>NUCLEOTIDE SEQUENCE</scope>
</reference>